<dbReference type="RefSeq" id="WP_168189383.1">
    <property type="nucleotide sequence ID" value="NZ_CP019082.1"/>
</dbReference>
<sequence>MLRRRRIGILTVMIVALAPAVARSSGGDEPPGPRGDVTIKGNVLCNRATDLKPWAWDPGDGDHTPIVYALEGTPAIAERLQEIMKEYPDRGLGVEDALKIQDEFGKHLKYYISPGRLAEKIHKDVEAGSQLLALTGSIHESGGKKWITLTRYEPAEVAFPAKMRAADRPFAPRGGEPLVLKTRGGLTLNCFLLPAGRFLQGSPFYQRRYQDEYPHEVVLTRPFYMSEIPVTQEIFEAVMGKNPSLSKGARLPVEGAAFADILEFCRLLSRENGVSVRLPTDAEWEYAARVGTSNPCLTEKYKDQLSETGSKPDSTPVRSKQPNAWGLYDMLCGGWHVTGDYKSDNVRTKQVDPKGPAANDPQVHRDATGLLHKTRGGPHYDHRRPNIHGAATQNGTIWEGGSPIFRIVVEAGPSKSDQRKPS</sequence>
<proteinExistence type="predicted"/>
<dbReference type="InterPro" id="IPR016187">
    <property type="entry name" value="CTDL_fold"/>
</dbReference>
<dbReference type="STRING" id="1387353.BSF38_03039"/>
<feature type="domain" description="Sulfatase-modifying factor enzyme-like" evidence="2">
    <location>
        <begin position="192"/>
        <end position="382"/>
    </location>
</feature>
<dbReference type="InterPro" id="IPR005532">
    <property type="entry name" value="SUMF_dom"/>
</dbReference>
<dbReference type="Proteomes" id="UP000186309">
    <property type="component" value="Chromosome"/>
</dbReference>
<dbReference type="KEGG" id="pbor:BSF38_03039"/>
<dbReference type="InterPro" id="IPR051043">
    <property type="entry name" value="Sulfatase_Mod_Factor_Kinase"/>
</dbReference>
<feature type="signal peptide" evidence="1">
    <location>
        <begin position="1"/>
        <end position="24"/>
    </location>
</feature>
<protein>
    <recommendedName>
        <fullName evidence="2">Sulfatase-modifying factor enzyme-like domain-containing protein</fullName>
    </recommendedName>
</protein>
<feature type="chain" id="PRO_5013295921" description="Sulfatase-modifying factor enzyme-like domain-containing protein" evidence="1">
    <location>
        <begin position="25"/>
        <end position="422"/>
    </location>
</feature>
<evidence type="ECO:0000256" key="1">
    <source>
        <dbReference type="SAM" id="SignalP"/>
    </source>
</evidence>
<dbReference type="EMBL" id="CP019082">
    <property type="protein sequence ID" value="APW61523.1"/>
    <property type="molecule type" value="Genomic_DNA"/>
</dbReference>
<evidence type="ECO:0000313" key="4">
    <source>
        <dbReference type="Proteomes" id="UP000186309"/>
    </source>
</evidence>
<dbReference type="Pfam" id="PF03781">
    <property type="entry name" value="FGE-sulfatase"/>
    <property type="match status" value="1"/>
</dbReference>
<dbReference type="InterPro" id="IPR042095">
    <property type="entry name" value="SUMF_sf"/>
</dbReference>
<accession>A0A1U7CRL9</accession>
<organism evidence="3 4">
    <name type="scientific">Paludisphaera borealis</name>
    <dbReference type="NCBI Taxonomy" id="1387353"/>
    <lineage>
        <taxon>Bacteria</taxon>
        <taxon>Pseudomonadati</taxon>
        <taxon>Planctomycetota</taxon>
        <taxon>Planctomycetia</taxon>
        <taxon>Isosphaerales</taxon>
        <taxon>Isosphaeraceae</taxon>
        <taxon>Paludisphaera</taxon>
    </lineage>
</organism>
<dbReference type="Gene3D" id="3.90.1580.10">
    <property type="entry name" value="paralog of FGE (formylglycine-generating enzyme)"/>
    <property type="match status" value="1"/>
</dbReference>
<gene>
    <name evidence="3" type="ORF">BSF38_03039</name>
</gene>
<dbReference type="GO" id="GO:0120147">
    <property type="term" value="F:formylglycine-generating oxidase activity"/>
    <property type="evidence" value="ECO:0007669"/>
    <property type="project" value="TreeGrafter"/>
</dbReference>
<dbReference type="PANTHER" id="PTHR23150">
    <property type="entry name" value="SULFATASE MODIFYING FACTOR 1, 2"/>
    <property type="match status" value="1"/>
</dbReference>
<keyword evidence="1" id="KW-0732">Signal</keyword>
<dbReference type="SUPFAM" id="SSF56436">
    <property type="entry name" value="C-type lectin-like"/>
    <property type="match status" value="1"/>
</dbReference>
<name>A0A1U7CRL9_9BACT</name>
<keyword evidence="4" id="KW-1185">Reference proteome</keyword>
<evidence type="ECO:0000259" key="2">
    <source>
        <dbReference type="Pfam" id="PF03781"/>
    </source>
</evidence>
<evidence type="ECO:0000313" key="3">
    <source>
        <dbReference type="EMBL" id="APW61523.1"/>
    </source>
</evidence>
<dbReference type="AlphaFoldDB" id="A0A1U7CRL9"/>
<dbReference type="PANTHER" id="PTHR23150:SF19">
    <property type="entry name" value="FORMYLGLYCINE-GENERATING ENZYME"/>
    <property type="match status" value="1"/>
</dbReference>
<reference evidence="4" key="1">
    <citation type="submission" date="2016-12" db="EMBL/GenBank/DDBJ databases">
        <title>Comparative genomics of four Isosphaeraceae planctomycetes: a common pool of plasmids and glycoside hydrolase genes.</title>
        <authorList>
            <person name="Ivanova A."/>
        </authorList>
    </citation>
    <scope>NUCLEOTIDE SEQUENCE [LARGE SCALE GENOMIC DNA]</scope>
    <source>
        <strain evidence="4">PX4</strain>
    </source>
</reference>